<dbReference type="InterPro" id="IPR010610">
    <property type="entry name" value="EryCIII-like_C"/>
</dbReference>
<evidence type="ECO:0000313" key="6">
    <source>
        <dbReference type="EMBL" id="CAF1422934.1"/>
    </source>
</evidence>
<dbReference type="PANTHER" id="PTHR48050:SF13">
    <property type="entry name" value="STEROL 3-BETA-GLUCOSYLTRANSFERASE UGT80A2"/>
    <property type="match status" value="1"/>
</dbReference>
<name>A0A814H724_ADIRI</name>
<evidence type="ECO:0000259" key="3">
    <source>
        <dbReference type="Pfam" id="PF03033"/>
    </source>
</evidence>
<dbReference type="InterPro" id="IPR008979">
    <property type="entry name" value="Galactose-bd-like_sf"/>
</dbReference>
<dbReference type="Pfam" id="PF03033">
    <property type="entry name" value="Glyco_transf_28"/>
    <property type="match status" value="1"/>
</dbReference>
<dbReference type="EMBL" id="CAJNOJ010000063">
    <property type="protein sequence ID" value="CAF1006014.1"/>
    <property type="molecule type" value="Genomic_DNA"/>
</dbReference>
<proteinExistence type="predicted"/>
<dbReference type="GO" id="GO:0005975">
    <property type="term" value="P:carbohydrate metabolic process"/>
    <property type="evidence" value="ECO:0007669"/>
    <property type="project" value="InterPro"/>
</dbReference>
<evidence type="ECO:0000313" key="8">
    <source>
        <dbReference type="Proteomes" id="UP000663852"/>
    </source>
</evidence>
<dbReference type="SUPFAM" id="SSF53756">
    <property type="entry name" value="UDP-Glycosyltransferase/glycogen phosphorylase"/>
    <property type="match status" value="1"/>
</dbReference>
<keyword evidence="1" id="KW-0808">Transferase</keyword>
<dbReference type="InterPro" id="IPR050426">
    <property type="entry name" value="Glycosyltransferase_28"/>
</dbReference>
<dbReference type="Gene3D" id="2.60.120.260">
    <property type="entry name" value="Galactose-binding domain-like"/>
    <property type="match status" value="1"/>
</dbReference>
<protein>
    <recommendedName>
        <fullName evidence="9">Glycosyltransferase family 28 N-terminal domain-containing protein</fullName>
    </recommendedName>
</protein>
<keyword evidence="7" id="KW-1185">Reference proteome</keyword>
<reference evidence="5" key="1">
    <citation type="submission" date="2021-02" db="EMBL/GenBank/DDBJ databases">
        <authorList>
            <person name="Nowell W R."/>
        </authorList>
    </citation>
    <scope>NUCLEOTIDE SEQUENCE</scope>
</reference>
<evidence type="ECO:0000259" key="4">
    <source>
        <dbReference type="Pfam" id="PF06722"/>
    </source>
</evidence>
<feature type="domain" description="Glycosyltransferase family 28 N-terminal" evidence="3">
    <location>
        <begin position="415"/>
        <end position="561"/>
    </location>
</feature>
<evidence type="ECO:0000256" key="2">
    <source>
        <dbReference type="SAM" id="MobiDB-lite"/>
    </source>
</evidence>
<dbReference type="Pfam" id="PF06722">
    <property type="entry name" value="EryCIII-like_C"/>
    <property type="match status" value="1"/>
</dbReference>
<dbReference type="InterPro" id="IPR002213">
    <property type="entry name" value="UDP_glucos_trans"/>
</dbReference>
<dbReference type="InterPro" id="IPR004276">
    <property type="entry name" value="GlycoTrans_28_N"/>
</dbReference>
<feature type="compositionally biased region" description="Basic residues" evidence="2">
    <location>
        <begin position="1167"/>
        <end position="1178"/>
    </location>
</feature>
<dbReference type="GO" id="GO:0016906">
    <property type="term" value="F:sterol 3-beta-glucosyltransferase activity"/>
    <property type="evidence" value="ECO:0007669"/>
    <property type="project" value="UniProtKB-ARBA"/>
</dbReference>
<comment type="caution">
    <text evidence="5">The sequence shown here is derived from an EMBL/GenBank/DDBJ whole genome shotgun (WGS) entry which is preliminary data.</text>
</comment>
<evidence type="ECO:0000313" key="7">
    <source>
        <dbReference type="Proteomes" id="UP000663828"/>
    </source>
</evidence>
<dbReference type="EMBL" id="CAJNOR010003530">
    <property type="protein sequence ID" value="CAF1422934.1"/>
    <property type="molecule type" value="Genomic_DNA"/>
</dbReference>
<dbReference type="Proteomes" id="UP000663852">
    <property type="component" value="Unassembled WGS sequence"/>
</dbReference>
<dbReference type="Gene3D" id="3.40.50.2000">
    <property type="entry name" value="Glycogen Phosphorylase B"/>
    <property type="match status" value="2"/>
</dbReference>
<dbReference type="OrthoDB" id="5835829at2759"/>
<evidence type="ECO:0000256" key="1">
    <source>
        <dbReference type="ARBA" id="ARBA00022679"/>
    </source>
</evidence>
<gene>
    <name evidence="5" type="ORF">EDS130_LOCUS15135</name>
    <name evidence="6" type="ORF">XAT740_LOCUS35328</name>
</gene>
<dbReference type="AlphaFoldDB" id="A0A814H724"/>
<sequence>MRSWSSHSVDHVEPFHKCIHDLIENLTKFNNEVKIHLYIISNTRQRRQNLINQISNIYQNTSIEILNPFDMSHTTNIVEKMQYTLAELLILSKMKYLITTSKSTFGMIAQGLARKGAWIVRQGANNEIQSVDSNLCQWESTSEPEYQIMDSSLFKNSCLKNQGAMQNRSMYMSKTHHKQSKVKFDDGWFHCSIPSSEDDIDVKNISNNYRWTAIQLPHIEEESTEQSWLYRKQFSWKSDHQVEISFETLNSNFSNQFLTIWLNENEIFSDQIQSSPISIDISDRIIDENTLIILSKNTSFALHVYLLVPKHNSKKKKTLPELPLTKNRVLDYLIRFNDTDGLFEINSTSNLLNVSSNQKINNDADSTKTNVSTSSNTSSILDHLVYSNQFERESPPEIVIHDDDNEELQVPRLTILMLVVGTRGDVQPYVAFGQKLRSAGHRVRLATHEKFRKFVREHDLEFYPIASNPEDLMSYMVKNGGVFPSLTSVIEGDLKRNRRDIKNILESTWLACIDKDDETSISFTAEVIIANPPSFGHIHCAQKLRIPLHMIFTMPWSPTTHFPHAFCKVECSTTSAKEKLNWVSYDAIETLTWSSTHDIVNRFRRDTLGLPPIHVRQAVRMLVDENVPYTYCWSPSLVPAPLDWPPHINVSGYFFLDNEKQSFKPSDDLVSFLGLNENQEKQTKVSAPLYIGFGSITGNDSNRLLKIILEALKKTNYRALLSGFDENDDELPSNILKISDIPHDWLFQHVSAVCHHGGAGTTAAGLRAGKPSIIVPFFGDQFFWGHVIEKSGAGSKPFPGKQVTADELAEAFESAHTSSAREAAEHIRDAIAHENGCSTALRIFHSQLPLSRMRSDLESTFAACYRVNEYDLQVSRPVAQVLIAAGALDESQFSPHSTREWLSMYDDRVHLPTSGVLKHTSKAFSHVFIQTAGGMKRAFSGGNLVTGAVTGVSGACKNVGKGVGHLSVGVLSLYGEFTDVLDRFPLLYDRYSDLDAHDRPHVTDCKSGVKAAGHVILDGWKDGLTGLVRKPRVGYRRHGILGGANGALIAAANGIVKPTVGSLASVTWLGRGMYASVKKRKRSRTVKKNSLINKISAQTAFPALSSTDEDEHEEDNDDDEIPRTIKFAAIVSGYSADVCQDILNKFEQVKQHHERLRISSPDQSNQSRRKRLRIHHRRNSDSAL</sequence>
<accession>A0A814H724</accession>
<dbReference type="PANTHER" id="PTHR48050">
    <property type="entry name" value="STEROL 3-BETA-GLUCOSYLTRANSFERASE"/>
    <property type="match status" value="1"/>
</dbReference>
<dbReference type="CDD" id="cd03784">
    <property type="entry name" value="GT1_Gtf-like"/>
    <property type="match status" value="1"/>
</dbReference>
<organism evidence="5 8">
    <name type="scientific">Adineta ricciae</name>
    <name type="common">Rotifer</name>
    <dbReference type="NCBI Taxonomy" id="249248"/>
    <lineage>
        <taxon>Eukaryota</taxon>
        <taxon>Metazoa</taxon>
        <taxon>Spiralia</taxon>
        <taxon>Gnathifera</taxon>
        <taxon>Rotifera</taxon>
        <taxon>Eurotatoria</taxon>
        <taxon>Bdelloidea</taxon>
        <taxon>Adinetida</taxon>
        <taxon>Adinetidae</taxon>
        <taxon>Adineta</taxon>
    </lineage>
</organism>
<evidence type="ECO:0000313" key="5">
    <source>
        <dbReference type="EMBL" id="CAF1006014.1"/>
    </source>
</evidence>
<dbReference type="SUPFAM" id="SSF49785">
    <property type="entry name" value="Galactose-binding domain-like"/>
    <property type="match status" value="1"/>
</dbReference>
<feature type="domain" description="Erythromycin biosynthesis protein CIII-like C-terminal" evidence="4">
    <location>
        <begin position="729"/>
        <end position="832"/>
    </location>
</feature>
<dbReference type="Proteomes" id="UP000663828">
    <property type="component" value="Unassembled WGS sequence"/>
</dbReference>
<dbReference type="FunFam" id="3.40.50.2000:FF:000009">
    <property type="entry name" value="Sterol 3-beta-glucosyltransferase UGT80A2"/>
    <property type="match status" value="1"/>
</dbReference>
<evidence type="ECO:0008006" key="9">
    <source>
        <dbReference type="Google" id="ProtNLM"/>
    </source>
</evidence>
<feature type="region of interest" description="Disordered" evidence="2">
    <location>
        <begin position="1153"/>
        <end position="1184"/>
    </location>
</feature>